<dbReference type="SMART" id="SM00220">
    <property type="entry name" value="S_TKc"/>
    <property type="match status" value="1"/>
</dbReference>
<dbReference type="Proteomes" id="UP000214365">
    <property type="component" value="Unassembled WGS sequence"/>
</dbReference>
<dbReference type="Gene3D" id="2.60.40.150">
    <property type="entry name" value="C2 domain"/>
    <property type="match status" value="1"/>
</dbReference>
<dbReference type="InterPro" id="IPR035892">
    <property type="entry name" value="C2_domain_sf"/>
</dbReference>
<feature type="compositionally biased region" description="Basic and acidic residues" evidence="7">
    <location>
        <begin position="509"/>
        <end position="523"/>
    </location>
</feature>
<dbReference type="InterPro" id="IPR011009">
    <property type="entry name" value="Kinase-like_dom_sf"/>
</dbReference>
<dbReference type="Pfam" id="PF12796">
    <property type="entry name" value="Ank_2"/>
    <property type="match status" value="1"/>
</dbReference>
<evidence type="ECO:0000259" key="9">
    <source>
        <dbReference type="PROSITE" id="PS50011"/>
    </source>
</evidence>
<dbReference type="GO" id="GO:0005524">
    <property type="term" value="F:ATP binding"/>
    <property type="evidence" value="ECO:0007669"/>
    <property type="project" value="UniProtKB-KW"/>
</dbReference>
<evidence type="ECO:0000256" key="3">
    <source>
        <dbReference type="ARBA" id="ARBA00022741"/>
    </source>
</evidence>
<dbReference type="Gene3D" id="1.25.40.20">
    <property type="entry name" value="Ankyrin repeat-containing domain"/>
    <property type="match status" value="1"/>
</dbReference>
<dbReference type="PROSITE" id="PS50297">
    <property type="entry name" value="ANK_REP_REGION"/>
    <property type="match status" value="2"/>
</dbReference>
<evidence type="ECO:0000256" key="7">
    <source>
        <dbReference type="SAM" id="MobiDB-lite"/>
    </source>
</evidence>
<feature type="domain" description="C2" evidence="8">
    <location>
        <begin position="23"/>
        <end position="159"/>
    </location>
</feature>
<dbReference type="InterPro" id="IPR000008">
    <property type="entry name" value="C2_dom"/>
</dbReference>
<dbReference type="RefSeq" id="XP_020115337.1">
    <property type="nucleotide sequence ID" value="XM_020266311.1"/>
</dbReference>
<name>A0A1Q5Q5Y1_TALAT</name>
<sequence>MPEETFSRFPAIRPRTLIPEDDDPRRPEIIPIESQNFPGPGMLAVTVHRGMGLSVPQFEAVSKQSERRRSNRWSMPYTILECDGSEVSISAFDGTKESPNWRPTGKKTFDIFRATQLTIRLYARNPNSWYNERSQDVFIGSAKMNLALGDDDSHQMEWLTIENGTGKLLVESEYSKNKSLQIQVWEESHSIGHSRFKSVYKLKKDSTKRFYASTTIQKDTILSHSPDILRSLPLSPINNIPFIAPLKFIAQTRSYISLYWPFISGGHLFYHLQQALLFEEDRARLYAAEMLIALEQLHEVDPSYHELKPKNILLDSVGHVVLCDLGFLHLETSDMEKTIDVTLDYQAPELLSRKGILSTETSTSASKWWTLGSFLFEMLTGLPPFYDEDAEQRHHNILSEQPLEKSKYLSESAHDLLNKLLSRKPEDRLGVRHGAAEIKAHRFFDDLDWDKVAQREYEPAFKPHKCEMVFSQEKYPPQTTWEDIVAAWNYNNPPSENAPPSIKGLTVVESHEGSTEQKAAEQKDDWELIWQRQSQKFHFYNRSTKTEKPINSNREKQSQNRSSKARSKKRQGIATNFNANNVDTSSPDAAQCQEAFEAVLENQYMHLLPKLLKEYSINLDIELKFARTTPIHYVTKLGDVETVRLFLENGADANQDHSCVLGGQTLLTAVKKGNQELTEILVQRTDRVPRTRALAHAVSKNDLPIINTLLANGAKCDFEDSDRPQGPGACVDGLEWELDATIEDISEPDEYIPPLVRAILFGDVDLVQLLLDHGADPNIGYHDLSNFEPGFTFMDMSERFYMCCGRPIQVAMELGYRDKVQVLLSYGADIDLPQPVWQHHDCKMIPREMHHKIIARLRSEAGSVAA</sequence>
<keyword evidence="3" id="KW-0547">Nucleotide-binding</keyword>
<evidence type="ECO:0000256" key="1">
    <source>
        <dbReference type="ARBA" id="ARBA00022527"/>
    </source>
</evidence>
<dbReference type="Pfam" id="PF00069">
    <property type="entry name" value="Pkinase"/>
    <property type="match status" value="1"/>
</dbReference>
<dbReference type="GeneID" id="31009267"/>
<evidence type="ECO:0000256" key="2">
    <source>
        <dbReference type="ARBA" id="ARBA00022679"/>
    </source>
</evidence>
<dbReference type="SUPFAM" id="SSF48403">
    <property type="entry name" value="Ankyrin repeat"/>
    <property type="match status" value="1"/>
</dbReference>
<feature type="compositionally biased region" description="Basic and acidic residues" evidence="7">
    <location>
        <begin position="544"/>
        <end position="558"/>
    </location>
</feature>
<evidence type="ECO:0000313" key="11">
    <source>
        <dbReference type="Proteomes" id="UP000214365"/>
    </source>
</evidence>
<dbReference type="InterPro" id="IPR000719">
    <property type="entry name" value="Prot_kinase_dom"/>
</dbReference>
<dbReference type="InterPro" id="IPR002110">
    <property type="entry name" value="Ankyrin_rpt"/>
</dbReference>
<dbReference type="Gene3D" id="1.10.510.10">
    <property type="entry name" value="Transferase(Phosphotransferase) domain 1"/>
    <property type="match status" value="1"/>
</dbReference>
<reference evidence="10 11" key="1">
    <citation type="submission" date="2015-06" db="EMBL/GenBank/DDBJ databases">
        <title>Talaromyces atroroseus IBT 11181 draft genome.</title>
        <authorList>
            <person name="Rasmussen K.B."/>
            <person name="Rasmussen S."/>
            <person name="Petersen B."/>
            <person name="Sicheritz-Ponten T."/>
            <person name="Mortensen U.H."/>
            <person name="Thrane U."/>
        </authorList>
    </citation>
    <scope>NUCLEOTIDE SEQUENCE [LARGE SCALE GENOMIC DNA]</scope>
    <source>
        <strain evidence="10 11">IBT 11181</strain>
    </source>
</reference>
<dbReference type="AlphaFoldDB" id="A0A1Q5Q5Y1"/>
<keyword evidence="6" id="KW-0040">ANK repeat</keyword>
<dbReference type="PROSITE" id="PS50004">
    <property type="entry name" value="C2"/>
    <property type="match status" value="1"/>
</dbReference>
<feature type="repeat" description="ANK" evidence="6">
    <location>
        <begin position="750"/>
        <end position="782"/>
    </location>
</feature>
<evidence type="ECO:0000256" key="6">
    <source>
        <dbReference type="PROSITE-ProRule" id="PRU00023"/>
    </source>
</evidence>
<evidence type="ECO:0008006" key="12">
    <source>
        <dbReference type="Google" id="ProtNLM"/>
    </source>
</evidence>
<keyword evidence="1" id="KW-0723">Serine/threonine-protein kinase</keyword>
<keyword evidence="5" id="KW-0067">ATP-binding</keyword>
<evidence type="ECO:0000256" key="5">
    <source>
        <dbReference type="ARBA" id="ARBA00022840"/>
    </source>
</evidence>
<evidence type="ECO:0000313" key="10">
    <source>
        <dbReference type="EMBL" id="OKL55216.1"/>
    </source>
</evidence>
<protein>
    <recommendedName>
        <fullName evidence="12">Protein kinase domain-containing protein</fullName>
    </recommendedName>
</protein>
<keyword evidence="11" id="KW-1185">Reference proteome</keyword>
<keyword evidence="4" id="KW-0418">Kinase</keyword>
<feature type="region of interest" description="Disordered" evidence="7">
    <location>
        <begin position="495"/>
        <end position="523"/>
    </location>
</feature>
<dbReference type="InterPro" id="IPR036770">
    <property type="entry name" value="Ankyrin_rpt-contain_sf"/>
</dbReference>
<comment type="caution">
    <text evidence="10">The sequence shown here is derived from an EMBL/GenBank/DDBJ whole genome shotgun (WGS) entry which is preliminary data.</text>
</comment>
<dbReference type="SUPFAM" id="SSF56112">
    <property type="entry name" value="Protein kinase-like (PK-like)"/>
    <property type="match status" value="1"/>
</dbReference>
<feature type="domain" description="Protein kinase" evidence="9">
    <location>
        <begin position="185"/>
        <end position="444"/>
    </location>
</feature>
<dbReference type="PROSITE" id="PS50011">
    <property type="entry name" value="PROTEIN_KINASE_DOM"/>
    <property type="match status" value="1"/>
</dbReference>
<feature type="repeat" description="ANK" evidence="6">
    <location>
        <begin position="626"/>
        <end position="658"/>
    </location>
</feature>
<feature type="region of interest" description="Disordered" evidence="7">
    <location>
        <begin position="541"/>
        <end position="586"/>
    </location>
</feature>
<evidence type="ECO:0000259" key="8">
    <source>
        <dbReference type="PROSITE" id="PS50004"/>
    </source>
</evidence>
<organism evidence="10 11">
    <name type="scientific">Talaromyces atroroseus</name>
    <dbReference type="NCBI Taxonomy" id="1441469"/>
    <lineage>
        <taxon>Eukaryota</taxon>
        <taxon>Fungi</taxon>
        <taxon>Dikarya</taxon>
        <taxon>Ascomycota</taxon>
        <taxon>Pezizomycotina</taxon>
        <taxon>Eurotiomycetes</taxon>
        <taxon>Eurotiomycetidae</taxon>
        <taxon>Eurotiales</taxon>
        <taxon>Trichocomaceae</taxon>
        <taxon>Talaromyces</taxon>
        <taxon>Talaromyces sect. Trachyspermi</taxon>
    </lineage>
</organism>
<dbReference type="SMART" id="SM00248">
    <property type="entry name" value="ANK"/>
    <property type="match status" value="4"/>
</dbReference>
<gene>
    <name evidence="10" type="ORF">UA08_09511</name>
</gene>
<evidence type="ECO:0000256" key="4">
    <source>
        <dbReference type="ARBA" id="ARBA00022777"/>
    </source>
</evidence>
<dbReference type="PROSITE" id="PS50088">
    <property type="entry name" value="ANK_REPEAT"/>
    <property type="match status" value="2"/>
</dbReference>
<accession>A0A1Q5Q5Y1</accession>
<dbReference type="GO" id="GO:0004674">
    <property type="term" value="F:protein serine/threonine kinase activity"/>
    <property type="evidence" value="ECO:0007669"/>
    <property type="project" value="UniProtKB-KW"/>
</dbReference>
<dbReference type="PANTHER" id="PTHR24351">
    <property type="entry name" value="RIBOSOMAL PROTEIN S6 KINASE"/>
    <property type="match status" value="1"/>
</dbReference>
<proteinExistence type="predicted"/>
<dbReference type="STRING" id="1441469.A0A1Q5Q5Y1"/>
<dbReference type="OrthoDB" id="1278353at2759"/>
<dbReference type="EMBL" id="LFMY01000031">
    <property type="protein sequence ID" value="OKL55216.1"/>
    <property type="molecule type" value="Genomic_DNA"/>
</dbReference>
<keyword evidence="2" id="KW-0808">Transferase</keyword>
<feature type="compositionally biased region" description="Polar residues" evidence="7">
    <location>
        <begin position="573"/>
        <end position="586"/>
    </location>
</feature>
<dbReference type="Gene3D" id="3.30.200.20">
    <property type="entry name" value="Phosphorylase Kinase, domain 1"/>
    <property type="match status" value="1"/>
</dbReference>
<dbReference type="CDD" id="cd11651">
    <property type="entry name" value="YPK1_N_like"/>
    <property type="match status" value="1"/>
</dbReference>
<dbReference type="Pfam" id="PF13606">
    <property type="entry name" value="Ank_3"/>
    <property type="match status" value="1"/>
</dbReference>